<feature type="region of interest" description="Disordered" evidence="2">
    <location>
        <begin position="106"/>
        <end position="125"/>
    </location>
</feature>
<evidence type="ECO:0000256" key="2">
    <source>
        <dbReference type="SAM" id="MobiDB-lite"/>
    </source>
</evidence>
<dbReference type="Pfam" id="PF17482">
    <property type="entry name" value="Phage_sheath_1C"/>
    <property type="match status" value="1"/>
</dbReference>
<dbReference type="Pfam" id="PF04984">
    <property type="entry name" value="Phage_sheath_1"/>
    <property type="match status" value="1"/>
</dbReference>
<dbReference type="Proteomes" id="UP001278571">
    <property type="component" value="Unassembled WGS sequence"/>
</dbReference>
<evidence type="ECO:0000259" key="4">
    <source>
        <dbReference type="Pfam" id="PF17482"/>
    </source>
</evidence>
<evidence type="ECO:0000259" key="3">
    <source>
        <dbReference type="Pfam" id="PF04984"/>
    </source>
</evidence>
<dbReference type="InterPro" id="IPR052042">
    <property type="entry name" value="Tail_sheath_structural"/>
</dbReference>
<feature type="region of interest" description="Disordered" evidence="2">
    <location>
        <begin position="338"/>
        <end position="369"/>
    </location>
</feature>
<proteinExistence type="inferred from homology"/>
<gene>
    <name evidence="5" type="ORF">R2363_05675</name>
</gene>
<organism evidence="5 6">
    <name type="scientific">Streptomyces roseolus</name>
    <dbReference type="NCBI Taxonomy" id="67358"/>
    <lineage>
        <taxon>Bacteria</taxon>
        <taxon>Bacillati</taxon>
        <taxon>Actinomycetota</taxon>
        <taxon>Actinomycetes</taxon>
        <taxon>Kitasatosporales</taxon>
        <taxon>Streptomycetaceae</taxon>
        <taxon>Streptomyces</taxon>
    </lineage>
</organism>
<dbReference type="PANTHER" id="PTHR35861:SF1">
    <property type="entry name" value="PHAGE TAIL SHEATH PROTEIN"/>
    <property type="match status" value="1"/>
</dbReference>
<dbReference type="InterPro" id="IPR035089">
    <property type="entry name" value="Phage_sheath_subtilisin"/>
</dbReference>
<keyword evidence="6" id="KW-1185">Reference proteome</keyword>
<evidence type="ECO:0000313" key="6">
    <source>
        <dbReference type="Proteomes" id="UP001278571"/>
    </source>
</evidence>
<dbReference type="EMBL" id="JAWJZF010000237">
    <property type="protein sequence ID" value="MDX2291662.1"/>
    <property type="molecule type" value="Genomic_DNA"/>
</dbReference>
<name>A0ABU4K2I6_9ACTN</name>
<evidence type="ECO:0000313" key="5">
    <source>
        <dbReference type="EMBL" id="MDX2291662.1"/>
    </source>
</evidence>
<dbReference type="Gene3D" id="3.40.50.11780">
    <property type="match status" value="2"/>
</dbReference>
<evidence type="ECO:0000256" key="1">
    <source>
        <dbReference type="ARBA" id="ARBA00008005"/>
    </source>
</evidence>
<dbReference type="PANTHER" id="PTHR35861">
    <property type="match status" value="1"/>
</dbReference>
<feature type="domain" description="Tail sheath protein subtilisin-like" evidence="3">
    <location>
        <begin position="388"/>
        <end position="537"/>
    </location>
</feature>
<feature type="domain" description="Tail sheath protein C-terminal" evidence="4">
    <location>
        <begin position="540"/>
        <end position="643"/>
    </location>
</feature>
<comment type="similarity">
    <text evidence="1">Belongs to the myoviridae tail sheath protein family.</text>
</comment>
<sequence>MPMQTTVPGVTIEEIEPAAPIRGVSTSIAAFIGICADGPTGEPVFVGSLDAFTETFGGPVDGGGTPFYLPLAVEGFFRNGGSQCFVLRAGKATPAFAELAERSPGTGKAGRAVARRSGLPGQGGTVGVKDSSRLLEALPNGSEGLIVLHLTASVSALDATRRVLTVDDVRTFATGDRVLLKKAPDFELSAMVEQVGTGDAETVTLSVPVPDGIVVAGGTLETAPLRIGDTVVRLTIPADFSLRPLVPGASLVRISDSTTTQWSVVASVTADSVTLAKPLTANINHPATFTTAEFDVTVAAPGGPEPVTYRHLSTSPAHARWWGGPVVDDGYLRIVPSPTLASHTDDPRPAEGTAALDSSEPDDPAESWREMNTTSGMAKLLALLAPIDEISLVAAPGCALSAQKVILEHCEKLYDRFAVLDSQQGVSPQNVLKHRSELRGADKGFAALYYPWISVEDPARRRVVAQPPSGHIAGIIAATDTARGVHKAPANTPISGALGLERRLLDSEQGLINPQGVNALRILPGRGVPVVWGARTTAENVTWQYINVRRLFLFLEESIQESLRAAVFEPNDLALWQRLKRTLTEFLTRVWRDGALFGATAEQAFFVRIDEALNPPATRKLGVLHVEIGVQPVYPAEFIVVRIGVWDGGAQVSE</sequence>
<dbReference type="RefSeq" id="WP_319008205.1">
    <property type="nucleotide sequence ID" value="NZ_JAWJZF010000237.1"/>
</dbReference>
<protein>
    <submittedName>
        <fullName evidence="5">Phage tail sheath subtilisin-like domain-containing protein</fullName>
    </submittedName>
</protein>
<reference evidence="5 6" key="1">
    <citation type="submission" date="2023-10" db="EMBL/GenBank/DDBJ databases">
        <authorList>
            <person name="Wang X.X."/>
        </authorList>
    </citation>
    <scope>NUCLEOTIDE SEQUENCE [LARGE SCALE GENOMIC DNA]</scope>
    <source>
        <strain evidence="5 6">NBRC 12816</strain>
    </source>
</reference>
<comment type="caution">
    <text evidence="5">The sequence shown here is derived from an EMBL/GenBank/DDBJ whole genome shotgun (WGS) entry which is preliminary data.</text>
</comment>
<dbReference type="InterPro" id="IPR020287">
    <property type="entry name" value="Tail_sheath_C"/>
</dbReference>
<accession>A0ABU4K2I6</accession>